<dbReference type="Proteomes" id="UP000494106">
    <property type="component" value="Unassembled WGS sequence"/>
</dbReference>
<sequence>MKLRMLKVSEISSNPSRIVAITPLRGVVLNPVSGRLSNAGSVYARRVATISPSGPRERRKRDLNGVLQSPAPPLTATEKDVTAT</sequence>
<comment type="caution">
    <text evidence="2">The sequence shown here is derived from an EMBL/GenBank/DDBJ whole genome shotgun (WGS) entry which is preliminary data.</text>
</comment>
<dbReference type="AlphaFoldDB" id="A0A8S1ANE3"/>
<organism evidence="2 3">
    <name type="scientific">Arctia plantaginis</name>
    <name type="common">Wood tiger moth</name>
    <name type="synonym">Phalaena plantaginis</name>
    <dbReference type="NCBI Taxonomy" id="874455"/>
    <lineage>
        <taxon>Eukaryota</taxon>
        <taxon>Metazoa</taxon>
        <taxon>Ecdysozoa</taxon>
        <taxon>Arthropoda</taxon>
        <taxon>Hexapoda</taxon>
        <taxon>Insecta</taxon>
        <taxon>Pterygota</taxon>
        <taxon>Neoptera</taxon>
        <taxon>Endopterygota</taxon>
        <taxon>Lepidoptera</taxon>
        <taxon>Glossata</taxon>
        <taxon>Ditrysia</taxon>
        <taxon>Noctuoidea</taxon>
        <taxon>Erebidae</taxon>
        <taxon>Arctiinae</taxon>
        <taxon>Arctia</taxon>
    </lineage>
</organism>
<name>A0A8S1ANE3_ARCPL</name>
<proteinExistence type="predicted"/>
<protein>
    <submittedName>
        <fullName evidence="2">Uncharacterized protein</fullName>
    </submittedName>
</protein>
<dbReference type="EMBL" id="CADEBC010000532">
    <property type="protein sequence ID" value="CAB3248209.1"/>
    <property type="molecule type" value="Genomic_DNA"/>
</dbReference>
<gene>
    <name evidence="2" type="ORF">APLA_LOCUS11589</name>
</gene>
<dbReference type="OrthoDB" id="7129517at2759"/>
<reference evidence="2 3" key="1">
    <citation type="submission" date="2020-04" db="EMBL/GenBank/DDBJ databases">
        <authorList>
            <person name="Wallbank WR R."/>
            <person name="Pardo Diaz C."/>
            <person name="Kozak K."/>
            <person name="Martin S."/>
            <person name="Jiggins C."/>
            <person name="Moest M."/>
            <person name="Warren A I."/>
            <person name="Byers J.R.P. K."/>
            <person name="Montejo-Kovacevich G."/>
            <person name="Yen C E."/>
        </authorList>
    </citation>
    <scope>NUCLEOTIDE SEQUENCE [LARGE SCALE GENOMIC DNA]</scope>
</reference>
<keyword evidence="3" id="KW-1185">Reference proteome</keyword>
<accession>A0A8S1ANE3</accession>
<evidence type="ECO:0000313" key="2">
    <source>
        <dbReference type="EMBL" id="CAB3248209.1"/>
    </source>
</evidence>
<evidence type="ECO:0000313" key="3">
    <source>
        <dbReference type="Proteomes" id="UP000494106"/>
    </source>
</evidence>
<evidence type="ECO:0000256" key="1">
    <source>
        <dbReference type="SAM" id="MobiDB-lite"/>
    </source>
</evidence>
<feature type="region of interest" description="Disordered" evidence="1">
    <location>
        <begin position="50"/>
        <end position="84"/>
    </location>
</feature>